<keyword evidence="9" id="KW-1185">Reference proteome</keyword>
<accession>A0A1W6YVF0</accession>
<keyword evidence="5" id="KW-0460">Magnesium</keyword>
<dbReference type="Pfam" id="PF00293">
    <property type="entry name" value="NUDIX"/>
    <property type="match status" value="1"/>
</dbReference>
<feature type="domain" description="Nudix hydrolase" evidence="7">
    <location>
        <begin position="144"/>
        <end position="269"/>
    </location>
</feature>
<comment type="cofactor">
    <cofactor evidence="1">
        <name>Mg(2+)</name>
        <dbReference type="ChEBI" id="CHEBI:18420"/>
    </cofactor>
</comment>
<dbReference type="Gene3D" id="3.90.79.20">
    <property type="match status" value="1"/>
</dbReference>
<dbReference type="InterPro" id="IPR020084">
    <property type="entry name" value="NUDIX_hydrolase_CS"/>
</dbReference>
<evidence type="ECO:0000313" key="8">
    <source>
        <dbReference type="EMBL" id="ARP84964.1"/>
    </source>
</evidence>
<dbReference type="Pfam" id="PF09297">
    <property type="entry name" value="Zn_ribbon_NUD"/>
    <property type="match status" value="1"/>
</dbReference>
<evidence type="ECO:0000256" key="1">
    <source>
        <dbReference type="ARBA" id="ARBA00001946"/>
    </source>
</evidence>
<dbReference type="GO" id="GO:0046872">
    <property type="term" value="F:metal ion binding"/>
    <property type="evidence" value="ECO:0007669"/>
    <property type="project" value="UniProtKB-KW"/>
</dbReference>
<dbReference type="Proteomes" id="UP000194139">
    <property type="component" value="Chromosome"/>
</dbReference>
<dbReference type="Pfam" id="PF09296">
    <property type="entry name" value="NUDIX-like"/>
    <property type="match status" value="1"/>
</dbReference>
<dbReference type="CDD" id="cd03429">
    <property type="entry name" value="NUDIX_NADH_pyrophosphatase_Nudt13"/>
    <property type="match status" value="1"/>
</dbReference>
<dbReference type="InterPro" id="IPR015375">
    <property type="entry name" value="NADH_PPase-like_N"/>
</dbReference>
<dbReference type="GO" id="GO:0016787">
    <property type="term" value="F:hydrolase activity"/>
    <property type="evidence" value="ECO:0007669"/>
    <property type="project" value="UniProtKB-KW"/>
</dbReference>
<proteinExistence type="predicted"/>
<dbReference type="PROSITE" id="PS00893">
    <property type="entry name" value="NUDIX_BOX"/>
    <property type="match status" value="1"/>
</dbReference>
<dbReference type="InterPro" id="IPR000086">
    <property type="entry name" value="NUDIX_hydrolase_dom"/>
</dbReference>
<reference evidence="8 9" key="1">
    <citation type="submission" date="2017-05" db="EMBL/GenBank/DDBJ databases">
        <title>Complete and WGS of Bordetella genogroups.</title>
        <authorList>
            <person name="Spilker T."/>
            <person name="LiPuma J."/>
        </authorList>
    </citation>
    <scope>NUCLEOTIDE SEQUENCE [LARGE SCALE GENOMIC DNA]</scope>
    <source>
        <strain evidence="8 9">AU17164</strain>
    </source>
</reference>
<dbReference type="EMBL" id="CP021109">
    <property type="protein sequence ID" value="ARP84964.1"/>
    <property type="molecule type" value="Genomic_DNA"/>
</dbReference>
<gene>
    <name evidence="8" type="ORF">CAL13_01035</name>
</gene>
<dbReference type="PANTHER" id="PTHR11383">
    <property type="entry name" value="NUCLEOSIDE DIPHOSPHATE-LINKED MOIETY X MOTIF 13"/>
    <property type="match status" value="1"/>
</dbReference>
<name>A0A1W6YVF0_9BORD</name>
<keyword evidence="6" id="KW-0520">NAD</keyword>
<evidence type="ECO:0000256" key="3">
    <source>
        <dbReference type="ARBA" id="ARBA00022723"/>
    </source>
</evidence>
<keyword evidence="4" id="KW-0378">Hydrolase</keyword>
<keyword evidence="3" id="KW-0479">Metal-binding</keyword>
<sequence length="279" mass="30558">MADSTASSSSGIADAIVPPHGRVFAFRGSELLVREDGLSLPGDEVRGRIAEAVQWQSIGDYLGQPCVAAALKRDAAAPAGYVFKRLREMLNVLGEEGAGVASRAFQIAEWARTHRFCGACGTATVRVPEEYCMKCPRCGLSAYPRISPAMMVLVRWGDRILLARNASFVTGRYSALAGFVEAGESLEATVHREVYEEVGLRVRDLKYFRSQSWPFPHSLMLAFTAEYDGGDIRVDGQEIVDARWFGPDDDLPDIPPMDSIAGHLIRANLPQGKRPRGDR</sequence>
<dbReference type="InterPro" id="IPR049734">
    <property type="entry name" value="NudC-like_C"/>
</dbReference>
<dbReference type="Gene3D" id="3.90.79.10">
    <property type="entry name" value="Nucleoside Triphosphate Pyrophosphohydrolase"/>
    <property type="match status" value="1"/>
</dbReference>
<dbReference type="AlphaFoldDB" id="A0A1W6YVF0"/>
<evidence type="ECO:0000256" key="2">
    <source>
        <dbReference type="ARBA" id="ARBA00012381"/>
    </source>
</evidence>
<dbReference type="SUPFAM" id="SSF55811">
    <property type="entry name" value="Nudix"/>
    <property type="match status" value="2"/>
</dbReference>
<dbReference type="PROSITE" id="PS51462">
    <property type="entry name" value="NUDIX"/>
    <property type="match status" value="1"/>
</dbReference>
<evidence type="ECO:0000256" key="5">
    <source>
        <dbReference type="ARBA" id="ARBA00022842"/>
    </source>
</evidence>
<dbReference type="InterPro" id="IPR015376">
    <property type="entry name" value="Znr_NADH_PPase"/>
</dbReference>
<organism evidence="8 9">
    <name type="scientific">Bordetella genomosp. 9</name>
    <dbReference type="NCBI Taxonomy" id="1416803"/>
    <lineage>
        <taxon>Bacteria</taxon>
        <taxon>Pseudomonadati</taxon>
        <taxon>Pseudomonadota</taxon>
        <taxon>Betaproteobacteria</taxon>
        <taxon>Burkholderiales</taxon>
        <taxon>Alcaligenaceae</taxon>
        <taxon>Bordetella</taxon>
    </lineage>
</organism>
<dbReference type="PANTHER" id="PTHR11383:SF3">
    <property type="entry name" value="NAD(P)H PYROPHOSPHATASE NUDT13, MITOCHONDRIAL"/>
    <property type="match status" value="1"/>
</dbReference>
<evidence type="ECO:0000256" key="4">
    <source>
        <dbReference type="ARBA" id="ARBA00022801"/>
    </source>
</evidence>
<protein>
    <recommendedName>
        <fullName evidence="2">NAD(+) diphosphatase</fullName>
        <ecNumber evidence="2">3.6.1.22</ecNumber>
    </recommendedName>
</protein>
<evidence type="ECO:0000313" key="9">
    <source>
        <dbReference type="Proteomes" id="UP000194139"/>
    </source>
</evidence>
<dbReference type="EC" id="3.6.1.22" evidence="2"/>
<evidence type="ECO:0000259" key="7">
    <source>
        <dbReference type="PROSITE" id="PS51462"/>
    </source>
</evidence>
<dbReference type="NCBIfam" id="NF001299">
    <property type="entry name" value="PRK00241.1"/>
    <property type="match status" value="1"/>
</dbReference>
<evidence type="ECO:0000256" key="6">
    <source>
        <dbReference type="ARBA" id="ARBA00023027"/>
    </source>
</evidence>
<dbReference type="InterPro" id="IPR015797">
    <property type="entry name" value="NUDIX_hydrolase-like_dom_sf"/>
</dbReference>